<dbReference type="InterPro" id="IPR050786">
    <property type="entry name" value="EFG1_rRNA-proc"/>
</dbReference>
<dbReference type="Pfam" id="PF10153">
    <property type="entry name" value="Efg1"/>
    <property type="match status" value="1"/>
</dbReference>
<comment type="caution">
    <text evidence="10">The sequence shown here is derived from an EMBL/GenBank/DDBJ whole genome shotgun (WGS) entry which is preliminary data.</text>
</comment>
<accession>A0AAN8I594</accession>
<keyword evidence="6" id="KW-0698">rRNA processing</keyword>
<evidence type="ECO:0000313" key="11">
    <source>
        <dbReference type="Proteomes" id="UP001316803"/>
    </source>
</evidence>
<feature type="compositionally biased region" description="Basic and acidic residues" evidence="9">
    <location>
        <begin position="260"/>
        <end position="269"/>
    </location>
</feature>
<proteinExistence type="inferred from homology"/>
<keyword evidence="11" id="KW-1185">Reference proteome</keyword>
<evidence type="ECO:0000256" key="6">
    <source>
        <dbReference type="ARBA" id="ARBA00022552"/>
    </source>
</evidence>
<keyword evidence="8" id="KW-0539">Nucleus</keyword>
<dbReference type="EMBL" id="JAKLMC020000007">
    <property type="protein sequence ID" value="KAK5955187.1"/>
    <property type="molecule type" value="Genomic_DNA"/>
</dbReference>
<evidence type="ECO:0000256" key="8">
    <source>
        <dbReference type="ARBA" id="ARBA00023242"/>
    </source>
</evidence>
<sequence length="290" mass="32890">MSVMARSNAGAISKKRKHEDDAAGPSRKLKRSSEPEEQTSASEDLSREDSAKPPTKHTKKERKQNRSTRIHSLRKQLARGSLPSTIQQEKERELAALLHEQNKTKSKQESKRTLEKYHYVRFVERQKAEKRLKQLLKQKKAEPEGDELSRKIHEMEVNRNYAMYAPLDQKYISIFAPKLGPSGKQDDSLQDSIVTKPPMWKVVEATMARGQPALEALREGKTRIEGTGQEGATDLDEGNEAESKMTSQGQKHKLNKAHREKTGVRRKETVIAGVEEATDDDMSDGGFFDR</sequence>
<evidence type="ECO:0000256" key="4">
    <source>
        <dbReference type="ARBA" id="ARBA00018689"/>
    </source>
</evidence>
<gene>
    <name evidence="10" type="primary">efg1</name>
    <name evidence="10" type="ORF">OHC33_003867</name>
</gene>
<feature type="region of interest" description="Disordered" evidence="9">
    <location>
        <begin position="223"/>
        <end position="290"/>
    </location>
</feature>
<comment type="similarity">
    <text evidence="3">Belongs to the EFG1 family.</text>
</comment>
<name>A0AAN8I594_9EURO</name>
<dbReference type="InterPro" id="IPR019310">
    <property type="entry name" value="Efg1"/>
</dbReference>
<evidence type="ECO:0000256" key="2">
    <source>
        <dbReference type="ARBA" id="ARBA00004604"/>
    </source>
</evidence>
<evidence type="ECO:0000256" key="3">
    <source>
        <dbReference type="ARBA" id="ARBA00006916"/>
    </source>
</evidence>
<evidence type="ECO:0000256" key="5">
    <source>
        <dbReference type="ARBA" id="ARBA00019827"/>
    </source>
</evidence>
<dbReference type="GO" id="GO:0005730">
    <property type="term" value="C:nucleolus"/>
    <property type="evidence" value="ECO:0007669"/>
    <property type="project" value="UniProtKB-SubCell"/>
</dbReference>
<organism evidence="10 11">
    <name type="scientific">Knufia fluminis</name>
    <dbReference type="NCBI Taxonomy" id="191047"/>
    <lineage>
        <taxon>Eukaryota</taxon>
        <taxon>Fungi</taxon>
        <taxon>Dikarya</taxon>
        <taxon>Ascomycota</taxon>
        <taxon>Pezizomycotina</taxon>
        <taxon>Eurotiomycetes</taxon>
        <taxon>Chaetothyriomycetidae</taxon>
        <taxon>Chaetothyriales</taxon>
        <taxon>Trichomeriaceae</taxon>
        <taxon>Knufia</taxon>
    </lineage>
</organism>
<dbReference type="Proteomes" id="UP001316803">
    <property type="component" value="Unassembled WGS sequence"/>
</dbReference>
<feature type="compositionally biased region" description="Basic and acidic residues" evidence="9">
    <location>
        <begin position="88"/>
        <end position="112"/>
    </location>
</feature>
<feature type="compositionally biased region" description="Basic residues" evidence="9">
    <location>
        <begin position="250"/>
        <end position="259"/>
    </location>
</feature>
<keyword evidence="7" id="KW-0175">Coiled coil</keyword>
<evidence type="ECO:0000313" key="10">
    <source>
        <dbReference type="EMBL" id="KAK5955187.1"/>
    </source>
</evidence>
<dbReference type="AlphaFoldDB" id="A0AAN8I594"/>
<protein>
    <recommendedName>
        <fullName evidence="4">rRNA-processing protein EFG1</fullName>
    </recommendedName>
    <alternativeName>
        <fullName evidence="5">rRNA-processing protein efg1</fullName>
    </alternativeName>
</protein>
<feature type="compositionally biased region" description="Basic residues" evidence="9">
    <location>
        <begin position="54"/>
        <end position="77"/>
    </location>
</feature>
<evidence type="ECO:0000256" key="9">
    <source>
        <dbReference type="SAM" id="MobiDB-lite"/>
    </source>
</evidence>
<dbReference type="GO" id="GO:0000462">
    <property type="term" value="P:maturation of SSU-rRNA from tricistronic rRNA transcript (SSU-rRNA, 5.8S rRNA, LSU-rRNA)"/>
    <property type="evidence" value="ECO:0007669"/>
    <property type="project" value="TreeGrafter"/>
</dbReference>
<dbReference type="PANTHER" id="PTHR33911">
    <property type="entry name" value="RRNA-PROCESSING PROTEIN EFG1"/>
    <property type="match status" value="1"/>
</dbReference>
<evidence type="ECO:0000256" key="7">
    <source>
        <dbReference type="ARBA" id="ARBA00023054"/>
    </source>
</evidence>
<comment type="subcellular location">
    <subcellularLocation>
        <location evidence="2">Nucleus</location>
        <location evidence="2">Nucleolus</location>
    </subcellularLocation>
</comment>
<reference evidence="10 11" key="1">
    <citation type="submission" date="2022-12" db="EMBL/GenBank/DDBJ databases">
        <title>Genomic features and morphological characterization of a novel Knufia sp. strain isolated from spacecraft assembly facility.</title>
        <authorList>
            <person name="Teixeira M."/>
            <person name="Chander A.M."/>
            <person name="Stajich J.E."/>
            <person name="Venkateswaran K."/>
        </authorList>
    </citation>
    <scope>NUCLEOTIDE SEQUENCE [LARGE SCALE GENOMIC DNA]</scope>
    <source>
        <strain evidence="10 11">FJI-L2-BK-P2</strain>
    </source>
</reference>
<comment type="function">
    <text evidence="1">Involved in rRNA processing.</text>
</comment>
<evidence type="ECO:0000256" key="1">
    <source>
        <dbReference type="ARBA" id="ARBA00002773"/>
    </source>
</evidence>
<dbReference type="PANTHER" id="PTHR33911:SF1">
    <property type="entry name" value="RRNA-PROCESSING PROTEIN EFG1"/>
    <property type="match status" value="1"/>
</dbReference>
<dbReference type="GO" id="GO:0030688">
    <property type="term" value="C:preribosome, small subunit precursor"/>
    <property type="evidence" value="ECO:0007669"/>
    <property type="project" value="TreeGrafter"/>
</dbReference>
<feature type="region of interest" description="Disordered" evidence="9">
    <location>
        <begin position="1"/>
        <end position="112"/>
    </location>
</feature>